<feature type="domain" description="Intradiol ring-cleavage dioxygenases" evidence="1">
    <location>
        <begin position="47"/>
        <end position="177"/>
    </location>
</feature>
<proteinExistence type="predicted"/>
<dbReference type="AlphaFoldDB" id="A0A1G6S5U3"/>
<gene>
    <name evidence="2" type="ORF">SAMN05216174_107211</name>
</gene>
<evidence type="ECO:0000313" key="2">
    <source>
        <dbReference type="EMBL" id="SDD11566.1"/>
    </source>
</evidence>
<evidence type="ECO:0000313" key="3">
    <source>
        <dbReference type="Proteomes" id="UP000199501"/>
    </source>
</evidence>
<sequence>MASLGAGLTAAGLVGCASKPDPATASTAPGAATGATCDTVLAPEVVEGPYFIDGRQVRADITEGKPGVPVTLRLKVISVPDCAPLPNATVSIWHCDALGYYSGYTKNDPDVQATSGVHIEPTDDLTFLRGVQVSDAAGAVEFRTIYPGWYFGRAIHIHVKVFHGGHVTHTGQFYFDDPITDQVAALEPYRQHDFPRLRNSDDRYFTRQGGLRSVLATTQVDAGSLAAGLTASITVGVDPDATPAPATSRP</sequence>
<dbReference type="Gene3D" id="2.60.130.10">
    <property type="entry name" value="Aromatic compound dioxygenase"/>
    <property type="match status" value="1"/>
</dbReference>
<dbReference type="EMBL" id="FMZZ01000007">
    <property type="protein sequence ID" value="SDD11566.1"/>
    <property type="molecule type" value="Genomic_DNA"/>
</dbReference>
<keyword evidence="3" id="KW-1185">Reference proteome</keyword>
<dbReference type="Proteomes" id="UP000199501">
    <property type="component" value="Unassembled WGS sequence"/>
</dbReference>
<dbReference type="GO" id="GO:0008199">
    <property type="term" value="F:ferric iron binding"/>
    <property type="evidence" value="ECO:0007669"/>
    <property type="project" value="InterPro"/>
</dbReference>
<reference evidence="3" key="1">
    <citation type="submission" date="2016-10" db="EMBL/GenBank/DDBJ databases">
        <authorList>
            <person name="Varghese N."/>
            <person name="Submissions S."/>
        </authorList>
    </citation>
    <scope>NUCLEOTIDE SEQUENCE [LARGE SCALE GENOMIC DNA]</scope>
    <source>
        <strain evidence="3">IBRC-M 10403</strain>
    </source>
</reference>
<keyword evidence="2" id="KW-0560">Oxidoreductase</keyword>
<dbReference type="InterPro" id="IPR000627">
    <property type="entry name" value="Intradiol_dOase_C"/>
</dbReference>
<dbReference type="PANTHER" id="PTHR34315:SF1">
    <property type="entry name" value="INTRADIOL RING-CLEAVAGE DIOXYGENASES DOMAIN-CONTAINING PROTEIN-RELATED"/>
    <property type="match status" value="1"/>
</dbReference>
<dbReference type="PANTHER" id="PTHR34315">
    <property type="match status" value="1"/>
</dbReference>
<dbReference type="SUPFAM" id="SSF49482">
    <property type="entry name" value="Aromatic compound dioxygenase"/>
    <property type="match status" value="1"/>
</dbReference>
<dbReference type="CDD" id="cd03457">
    <property type="entry name" value="intradiol_dioxygenase_like"/>
    <property type="match status" value="1"/>
</dbReference>
<keyword evidence="2" id="KW-0223">Dioxygenase</keyword>
<dbReference type="Pfam" id="PF00775">
    <property type="entry name" value="Dioxygenase_C"/>
    <property type="match status" value="1"/>
</dbReference>
<organism evidence="2 3">
    <name type="scientific">Actinokineospora iranica</name>
    <dbReference type="NCBI Taxonomy" id="1271860"/>
    <lineage>
        <taxon>Bacteria</taxon>
        <taxon>Bacillati</taxon>
        <taxon>Actinomycetota</taxon>
        <taxon>Actinomycetes</taxon>
        <taxon>Pseudonocardiales</taxon>
        <taxon>Pseudonocardiaceae</taxon>
        <taxon>Actinokineospora</taxon>
    </lineage>
</organism>
<accession>A0A1G6S5U3</accession>
<evidence type="ECO:0000259" key="1">
    <source>
        <dbReference type="Pfam" id="PF00775"/>
    </source>
</evidence>
<dbReference type="STRING" id="1271860.SAMN05216174_107211"/>
<name>A0A1G6S5U3_9PSEU</name>
<dbReference type="GO" id="GO:0016702">
    <property type="term" value="F:oxidoreductase activity, acting on single donors with incorporation of molecular oxygen, incorporation of two atoms of oxygen"/>
    <property type="evidence" value="ECO:0007669"/>
    <property type="project" value="InterPro"/>
</dbReference>
<dbReference type="InterPro" id="IPR015889">
    <property type="entry name" value="Intradiol_dOase_core"/>
</dbReference>
<protein>
    <submittedName>
        <fullName evidence="2">Dioxygenase</fullName>
    </submittedName>
</protein>